<evidence type="ECO:0000256" key="6">
    <source>
        <dbReference type="ARBA" id="ARBA00023239"/>
    </source>
</evidence>
<name>A0A7J6T145_PEROL</name>
<feature type="compositionally biased region" description="Low complexity" evidence="7">
    <location>
        <begin position="194"/>
        <end position="207"/>
    </location>
</feature>
<accession>A0A7J6T145</accession>
<dbReference type="GO" id="GO:0035556">
    <property type="term" value="P:intracellular signal transduction"/>
    <property type="evidence" value="ECO:0007669"/>
    <property type="project" value="InterPro"/>
</dbReference>
<evidence type="ECO:0000256" key="8">
    <source>
        <dbReference type="SAM" id="Phobius"/>
    </source>
</evidence>
<evidence type="ECO:0000256" key="3">
    <source>
        <dbReference type="ARBA" id="ARBA00022741"/>
    </source>
</evidence>
<dbReference type="SUPFAM" id="SSF55073">
    <property type="entry name" value="Nucleotide cyclase"/>
    <property type="match status" value="1"/>
</dbReference>
<evidence type="ECO:0000256" key="4">
    <source>
        <dbReference type="ARBA" id="ARBA00022989"/>
    </source>
</evidence>
<proteinExistence type="predicted"/>
<reference evidence="10 11" key="1">
    <citation type="submission" date="2020-04" db="EMBL/GenBank/DDBJ databases">
        <title>Perkinsus olseni comparative genomics.</title>
        <authorList>
            <person name="Bogema D.R."/>
        </authorList>
    </citation>
    <scope>NUCLEOTIDE SEQUENCE [LARGE SCALE GENOMIC DNA]</scope>
    <source>
        <strain evidence="10">ATCC PRA-205</strain>
    </source>
</reference>
<comment type="caution">
    <text evidence="10">The sequence shown here is derived from an EMBL/GenBank/DDBJ whole genome shotgun (WGS) entry which is preliminary data.</text>
</comment>
<evidence type="ECO:0000256" key="1">
    <source>
        <dbReference type="ARBA" id="ARBA00004370"/>
    </source>
</evidence>
<feature type="region of interest" description="Disordered" evidence="7">
    <location>
        <begin position="185"/>
        <end position="207"/>
    </location>
</feature>
<comment type="subcellular location">
    <subcellularLocation>
        <location evidence="1">Membrane</location>
    </subcellularLocation>
</comment>
<feature type="domain" description="Guanylate cyclase" evidence="9">
    <location>
        <begin position="24"/>
        <end position="61"/>
    </location>
</feature>
<dbReference type="PANTHER" id="PTHR11920:SF335">
    <property type="entry name" value="GUANYLATE CYCLASE"/>
    <property type="match status" value="1"/>
</dbReference>
<feature type="transmembrane region" description="Helical" evidence="8">
    <location>
        <begin position="345"/>
        <end position="364"/>
    </location>
</feature>
<dbReference type="GO" id="GO:0005886">
    <property type="term" value="C:plasma membrane"/>
    <property type="evidence" value="ECO:0007669"/>
    <property type="project" value="TreeGrafter"/>
</dbReference>
<feature type="transmembrane region" description="Helical" evidence="8">
    <location>
        <begin position="423"/>
        <end position="445"/>
    </location>
</feature>
<dbReference type="EMBL" id="JABANM010010677">
    <property type="protein sequence ID" value="KAF4738969.1"/>
    <property type="molecule type" value="Genomic_DNA"/>
</dbReference>
<dbReference type="InterPro" id="IPR001054">
    <property type="entry name" value="A/G_cyclase"/>
</dbReference>
<dbReference type="CDD" id="cd07302">
    <property type="entry name" value="CHD"/>
    <property type="match status" value="1"/>
</dbReference>
<dbReference type="Pfam" id="PF00211">
    <property type="entry name" value="Guanylate_cyc"/>
    <property type="match status" value="1"/>
</dbReference>
<evidence type="ECO:0000256" key="5">
    <source>
        <dbReference type="ARBA" id="ARBA00023136"/>
    </source>
</evidence>
<keyword evidence="4 8" id="KW-1133">Transmembrane helix</keyword>
<keyword evidence="2 8" id="KW-0812">Transmembrane</keyword>
<dbReference type="GO" id="GO:0004016">
    <property type="term" value="F:adenylate cyclase activity"/>
    <property type="evidence" value="ECO:0007669"/>
    <property type="project" value="TreeGrafter"/>
</dbReference>
<protein>
    <recommendedName>
        <fullName evidence="9">Guanylate cyclase domain-containing protein</fullName>
    </recommendedName>
</protein>
<keyword evidence="3" id="KW-0547">Nucleotide-binding</keyword>
<evidence type="ECO:0000259" key="9">
    <source>
        <dbReference type="PROSITE" id="PS50125"/>
    </source>
</evidence>
<dbReference type="AlphaFoldDB" id="A0A7J6T145"/>
<evidence type="ECO:0000313" key="11">
    <source>
        <dbReference type="Proteomes" id="UP000574390"/>
    </source>
</evidence>
<evidence type="ECO:0000313" key="10">
    <source>
        <dbReference type="EMBL" id="KAF4738969.1"/>
    </source>
</evidence>
<dbReference type="Proteomes" id="UP000574390">
    <property type="component" value="Unassembled WGS sequence"/>
</dbReference>
<feature type="non-terminal residue" evidence="10">
    <location>
        <position position="1"/>
    </location>
</feature>
<dbReference type="PANTHER" id="PTHR11920">
    <property type="entry name" value="GUANYLYL CYCLASE"/>
    <property type="match status" value="1"/>
</dbReference>
<evidence type="ECO:0000256" key="7">
    <source>
        <dbReference type="SAM" id="MobiDB-lite"/>
    </source>
</evidence>
<sequence>NTANTNVSVDTGCDHADGNASITLVMKIGIHTGSVISGVVGSKRPQFCIFGDTINTASRMKSTAIPNRVHLSSTTRECLKFCSSLSFEERETFIKGKGIMVTYDASRTFGYPHSKDAGVMSPRVSRTKPSAASLDISNLKKSKSVEPFKRTLQTSTRSSSSSTLASFARELLAILKRISCRRDRTERPFGDRAGGSSPPAADSSPWGNEYCSAGSLELEKSRDLSIAVEALRRHSQYHGVVERPSIEDTVLSKDKANLSTLEFLQSPQEIQFRTDRLAAFITSRWTRAMLLIMLVSYSAQTIELVAVPQQPPVIVPRLLLARLSLSILLGILYVLYWLRRVIPAFVLRLFTVGVYVLGILVTSLHTTLLLDPSPQEGCEADDPTCDASEWAKEDMHSAAMYQSYATSLELTMWTVMINFNGGLLFKHLIFTNIVIIIPVVVAWNLSDSLGYELAFE</sequence>
<dbReference type="GO" id="GO:0007168">
    <property type="term" value="P:receptor guanylyl cyclase signaling pathway"/>
    <property type="evidence" value="ECO:0007669"/>
    <property type="project" value="TreeGrafter"/>
</dbReference>
<organism evidence="10 11">
    <name type="scientific">Perkinsus olseni</name>
    <name type="common">Perkinsus atlanticus</name>
    <dbReference type="NCBI Taxonomy" id="32597"/>
    <lineage>
        <taxon>Eukaryota</taxon>
        <taxon>Sar</taxon>
        <taxon>Alveolata</taxon>
        <taxon>Perkinsozoa</taxon>
        <taxon>Perkinsea</taxon>
        <taxon>Perkinsida</taxon>
        <taxon>Perkinsidae</taxon>
        <taxon>Perkinsus</taxon>
    </lineage>
</organism>
<gene>
    <name evidence="10" type="ORF">FOZ62_003173</name>
</gene>
<dbReference type="InterPro" id="IPR029787">
    <property type="entry name" value="Nucleotide_cyclase"/>
</dbReference>
<keyword evidence="6" id="KW-0456">Lyase</keyword>
<dbReference type="GO" id="GO:0000166">
    <property type="term" value="F:nucleotide binding"/>
    <property type="evidence" value="ECO:0007669"/>
    <property type="project" value="UniProtKB-KW"/>
</dbReference>
<feature type="non-terminal residue" evidence="10">
    <location>
        <position position="456"/>
    </location>
</feature>
<evidence type="ECO:0000256" key="2">
    <source>
        <dbReference type="ARBA" id="ARBA00022692"/>
    </source>
</evidence>
<keyword evidence="5 8" id="KW-0472">Membrane</keyword>
<dbReference type="GO" id="GO:0001653">
    <property type="term" value="F:peptide receptor activity"/>
    <property type="evidence" value="ECO:0007669"/>
    <property type="project" value="TreeGrafter"/>
</dbReference>
<feature type="transmembrane region" description="Helical" evidence="8">
    <location>
        <begin position="319"/>
        <end position="338"/>
    </location>
</feature>
<dbReference type="Gene3D" id="3.30.70.1230">
    <property type="entry name" value="Nucleotide cyclase"/>
    <property type="match status" value="1"/>
</dbReference>
<dbReference type="GO" id="GO:0004383">
    <property type="term" value="F:guanylate cyclase activity"/>
    <property type="evidence" value="ECO:0007669"/>
    <property type="project" value="TreeGrafter"/>
</dbReference>
<dbReference type="PROSITE" id="PS50125">
    <property type="entry name" value="GUANYLATE_CYCLASE_2"/>
    <property type="match status" value="1"/>
</dbReference>
<dbReference type="InterPro" id="IPR050401">
    <property type="entry name" value="Cyclic_nucleotide_synthase"/>
</dbReference>